<proteinExistence type="predicted"/>
<dbReference type="EMBL" id="CZQE01000326">
    <property type="protein sequence ID" value="CUS46015.1"/>
    <property type="molecule type" value="Genomic_DNA"/>
</dbReference>
<sequence length="167" mass="17592">MLIASTAMSSIGAVTAGIGQAQQYRYQAQIADQNARLANEQARDSIENTNLEAQRRYRELAQMKGAQTAAMAANGVDLNFGSPVDIQKDTAMIGAEDVGQIYKGGNERTRGFDINAFNYRSEASANRAKAGGALMKGVFDELSTALGGASQVAGKKNPFGKKSAPPA</sequence>
<dbReference type="AlphaFoldDB" id="A0A160TLH0"/>
<name>A0A160TLH0_9ZZZZ</name>
<organism evidence="1">
    <name type="scientific">hydrothermal vent metagenome</name>
    <dbReference type="NCBI Taxonomy" id="652676"/>
    <lineage>
        <taxon>unclassified sequences</taxon>
        <taxon>metagenomes</taxon>
        <taxon>ecological metagenomes</taxon>
    </lineage>
</organism>
<accession>A0A160TLH0</accession>
<reference evidence="1" key="1">
    <citation type="submission" date="2015-10" db="EMBL/GenBank/DDBJ databases">
        <authorList>
            <person name="Gilbert D.G."/>
        </authorList>
    </citation>
    <scope>NUCLEOTIDE SEQUENCE</scope>
</reference>
<gene>
    <name evidence="1" type="ORF">MGWOODY_Smn3503</name>
</gene>
<evidence type="ECO:0000313" key="1">
    <source>
        <dbReference type="EMBL" id="CUS46015.1"/>
    </source>
</evidence>
<protein>
    <submittedName>
        <fullName evidence="1">Phage protein</fullName>
    </submittedName>
</protein>